<keyword evidence="3" id="KW-1185">Reference proteome</keyword>
<evidence type="ECO:0000256" key="1">
    <source>
        <dbReference type="SAM" id="SignalP"/>
    </source>
</evidence>
<protein>
    <recommendedName>
        <fullName evidence="4">DUF3570 domain-containing protein</fullName>
    </recommendedName>
</protein>
<feature type="chain" id="PRO_5043314085" description="DUF3570 domain-containing protein" evidence="1">
    <location>
        <begin position="23"/>
        <end position="439"/>
    </location>
</feature>
<evidence type="ECO:0000313" key="3">
    <source>
        <dbReference type="Proteomes" id="UP001348817"/>
    </source>
</evidence>
<organism evidence="2 3">
    <name type="scientific">Fulvitalea axinellae</name>
    <dbReference type="NCBI Taxonomy" id="1182444"/>
    <lineage>
        <taxon>Bacteria</taxon>
        <taxon>Pseudomonadati</taxon>
        <taxon>Bacteroidota</taxon>
        <taxon>Cytophagia</taxon>
        <taxon>Cytophagales</taxon>
        <taxon>Persicobacteraceae</taxon>
        <taxon>Fulvitalea</taxon>
    </lineage>
</organism>
<name>A0AAU9CJ05_9BACT</name>
<reference evidence="2 3" key="1">
    <citation type="submission" date="2021-12" db="EMBL/GenBank/DDBJ databases">
        <title>Genome sequencing of bacteria with rrn-lacking chromosome and rrn-plasmid.</title>
        <authorList>
            <person name="Anda M."/>
            <person name="Iwasaki W."/>
        </authorList>
    </citation>
    <scope>NUCLEOTIDE SEQUENCE [LARGE SCALE GENOMIC DNA]</scope>
    <source>
        <strain evidence="2 3">DSM 100852</strain>
    </source>
</reference>
<evidence type="ECO:0008006" key="4">
    <source>
        <dbReference type="Google" id="ProtNLM"/>
    </source>
</evidence>
<dbReference type="Proteomes" id="UP001348817">
    <property type="component" value="Chromosome"/>
</dbReference>
<dbReference type="AlphaFoldDB" id="A0AAU9CJ05"/>
<dbReference type="Pfam" id="PF12094">
    <property type="entry name" value="DUF3570"/>
    <property type="match status" value="1"/>
</dbReference>
<accession>A0AAU9CJ05</accession>
<proteinExistence type="predicted"/>
<dbReference type="KEGG" id="fax:FUAX_02740"/>
<keyword evidence="1" id="KW-0732">Signal</keyword>
<sequence length="439" mass="48750">MTKGIPLIILFCAICASAFAQSSDTVAYKKRVLDATEIEFLSSYYSQDGDHAAVSGGIGSEKITNTTGAVVLSIPLNDDDVLTLDVGISAYSSASSSNINPLDDGKASPYDASSGASSSDLWAGISATYSHSSDDRNSIWSLKASASTEFDYTSFGFGGGYTRLFNEKNTELSINASVFLDTWKLLYPYELGGPGGDDDSNVKPFDPKDYTITGNPDYNPGFRTLDDDKRNSYAAGIGLSQIFTDRLQGILLVDVIHQSGLLSTPFQRVYFQDKENSYIDDFALADDIERLPSSRLKVATGGRMNYYISEIFVLRTFYRFYSDDWGINSHTANIEMPVRLFGGQFSVTPSYRFYTQTESDHFAPYDQHLSTDEFYTSDYDLSAFDAHQYGLELTYSDILTRYGFGKFKLKDISLSYNSYNRSTEFTASIISFRIKMVLD</sequence>
<dbReference type="EMBL" id="AP025314">
    <property type="protein sequence ID" value="BDD07842.1"/>
    <property type="molecule type" value="Genomic_DNA"/>
</dbReference>
<dbReference type="RefSeq" id="WP_338393141.1">
    <property type="nucleotide sequence ID" value="NZ_AP025314.1"/>
</dbReference>
<gene>
    <name evidence="2" type="ORF">FUAX_02740</name>
</gene>
<dbReference type="InterPro" id="IPR021953">
    <property type="entry name" value="DUF3570"/>
</dbReference>
<feature type="signal peptide" evidence="1">
    <location>
        <begin position="1"/>
        <end position="22"/>
    </location>
</feature>
<evidence type="ECO:0000313" key="2">
    <source>
        <dbReference type="EMBL" id="BDD07842.1"/>
    </source>
</evidence>